<dbReference type="GO" id="GO:0005743">
    <property type="term" value="C:mitochondrial inner membrane"/>
    <property type="evidence" value="ECO:0007669"/>
    <property type="project" value="InterPro"/>
</dbReference>
<feature type="repeat" description="Solcar" evidence="9">
    <location>
        <begin position="310"/>
        <end position="393"/>
    </location>
</feature>
<dbReference type="Proteomes" id="UP000237000">
    <property type="component" value="Unassembled WGS sequence"/>
</dbReference>
<evidence type="ECO:0000256" key="10">
    <source>
        <dbReference type="RuleBase" id="RU000488"/>
    </source>
</evidence>
<evidence type="ECO:0000256" key="8">
    <source>
        <dbReference type="ARBA" id="ARBA00024143"/>
    </source>
</evidence>
<dbReference type="SUPFAM" id="SSF103506">
    <property type="entry name" value="Mitochondrial carrier"/>
    <property type="match status" value="1"/>
</dbReference>
<dbReference type="EMBL" id="JXTC01000259">
    <property type="protein sequence ID" value="PON74855.1"/>
    <property type="molecule type" value="Genomic_DNA"/>
</dbReference>
<dbReference type="Gene3D" id="1.50.40.10">
    <property type="entry name" value="Mitochondrial carrier domain"/>
    <property type="match status" value="1"/>
</dbReference>
<protein>
    <recommendedName>
        <fullName evidence="11">ADP/ATP translocase</fullName>
    </recommendedName>
    <alternativeName>
        <fullName evidence="11">ADP,ATP carrier protein</fullName>
    </alternativeName>
</protein>
<keyword evidence="7 9" id="KW-0472">Membrane</keyword>
<feature type="repeat" description="Solcar" evidence="9">
    <location>
        <begin position="78"/>
        <end position="171"/>
    </location>
</feature>
<evidence type="ECO:0000313" key="13">
    <source>
        <dbReference type="Proteomes" id="UP000237000"/>
    </source>
</evidence>
<comment type="subcellular location">
    <subcellularLocation>
        <location evidence="1 11">Membrane</location>
        <topology evidence="1 11">Multi-pass membrane protein</topology>
    </subcellularLocation>
</comment>
<dbReference type="GO" id="GO:0140021">
    <property type="term" value="P:mitochondrial ADP transmembrane transport"/>
    <property type="evidence" value="ECO:0007669"/>
    <property type="project" value="InterPro"/>
</dbReference>
<dbReference type="GO" id="GO:1990544">
    <property type="term" value="P:mitochondrial ATP transmembrane transport"/>
    <property type="evidence" value="ECO:0007669"/>
    <property type="project" value="InterPro"/>
</dbReference>
<dbReference type="InterPro" id="IPR002113">
    <property type="entry name" value="ADT_euk_type"/>
</dbReference>
<feature type="transmembrane region" description="Helical" evidence="11">
    <location>
        <begin position="313"/>
        <end position="329"/>
    </location>
</feature>
<comment type="catalytic activity">
    <reaction evidence="8">
        <text>ADP(in) + ATP(out) = ADP(out) + ATP(in)</text>
        <dbReference type="Rhea" id="RHEA:34999"/>
        <dbReference type="ChEBI" id="CHEBI:30616"/>
        <dbReference type="ChEBI" id="CHEBI:456216"/>
    </reaction>
    <physiologicalReaction direction="left-to-right" evidence="8">
        <dbReference type="Rhea" id="RHEA:35000"/>
    </physiologicalReaction>
</comment>
<evidence type="ECO:0000256" key="5">
    <source>
        <dbReference type="ARBA" id="ARBA00022737"/>
    </source>
</evidence>
<dbReference type="PRINTS" id="PR00926">
    <property type="entry name" value="MITOCARRIER"/>
</dbReference>
<comment type="caution">
    <text evidence="12">The sequence shown here is derived from an EMBL/GenBank/DDBJ whole genome shotgun (WGS) entry which is preliminary data.</text>
</comment>
<evidence type="ECO:0000256" key="4">
    <source>
        <dbReference type="ARBA" id="ARBA00022692"/>
    </source>
</evidence>
<keyword evidence="3 10" id="KW-0813">Transport</keyword>
<dbReference type="Pfam" id="PF00153">
    <property type="entry name" value="Mito_carr"/>
    <property type="match status" value="3"/>
</dbReference>
<evidence type="ECO:0000256" key="1">
    <source>
        <dbReference type="ARBA" id="ARBA00004141"/>
    </source>
</evidence>
<reference evidence="13" key="1">
    <citation type="submission" date="2016-06" db="EMBL/GenBank/DDBJ databases">
        <title>Parallel loss of symbiosis genes in relatives of nitrogen-fixing non-legume Parasponia.</title>
        <authorList>
            <person name="Van Velzen R."/>
            <person name="Holmer R."/>
            <person name="Bu F."/>
            <person name="Rutten L."/>
            <person name="Van Zeijl A."/>
            <person name="Liu W."/>
            <person name="Santuari L."/>
            <person name="Cao Q."/>
            <person name="Sharma T."/>
            <person name="Shen D."/>
            <person name="Roswanjaya Y."/>
            <person name="Wardhani T."/>
            <person name="Kalhor M.S."/>
            <person name="Jansen J."/>
            <person name="Van den Hoogen J."/>
            <person name="Gungor B."/>
            <person name="Hartog M."/>
            <person name="Hontelez J."/>
            <person name="Verver J."/>
            <person name="Yang W.-C."/>
            <person name="Schijlen E."/>
            <person name="Repin R."/>
            <person name="Schilthuizen M."/>
            <person name="Schranz E."/>
            <person name="Heidstra R."/>
            <person name="Miyata K."/>
            <person name="Fedorova E."/>
            <person name="Kohlen W."/>
            <person name="Bisseling T."/>
            <person name="Smit S."/>
            <person name="Geurts R."/>
        </authorList>
    </citation>
    <scope>NUCLEOTIDE SEQUENCE [LARGE SCALE GENOMIC DNA]</scope>
    <source>
        <strain evidence="13">cv. RG33-2</strain>
    </source>
</reference>
<keyword evidence="5" id="KW-0677">Repeat</keyword>
<feature type="repeat" description="Solcar" evidence="9">
    <location>
        <begin position="188"/>
        <end position="297"/>
    </location>
</feature>
<dbReference type="AlphaFoldDB" id="A0A2P5DNI7"/>
<keyword evidence="13" id="KW-1185">Reference proteome</keyword>
<dbReference type="InParanoid" id="A0A2P5DNI7"/>
<proteinExistence type="inferred from homology"/>
<dbReference type="PANTHER" id="PTHR45635">
    <property type="entry name" value="ADP,ATP CARRIER PROTEIN 1-RELATED-RELATED"/>
    <property type="match status" value="1"/>
</dbReference>
<keyword evidence="6 11" id="KW-1133">Transmembrane helix</keyword>
<evidence type="ECO:0000256" key="9">
    <source>
        <dbReference type="PROSITE-ProRule" id="PRU00282"/>
    </source>
</evidence>
<comment type="similarity">
    <text evidence="2 10">Belongs to the mitochondrial carrier (TC 2.A.29) family.</text>
</comment>
<feature type="transmembrane region" description="Helical" evidence="11">
    <location>
        <begin position="281"/>
        <end position="301"/>
    </location>
</feature>
<keyword evidence="4 9" id="KW-0812">Transmembrane</keyword>
<evidence type="ECO:0000256" key="2">
    <source>
        <dbReference type="ARBA" id="ARBA00006375"/>
    </source>
</evidence>
<evidence type="ECO:0000256" key="6">
    <source>
        <dbReference type="ARBA" id="ARBA00022989"/>
    </source>
</evidence>
<gene>
    <name evidence="12" type="ORF">TorRG33x02_246290</name>
</gene>
<comment type="subunit">
    <text evidence="11">Monomer.</text>
</comment>
<dbReference type="OrthoDB" id="270584at2759"/>
<evidence type="ECO:0000256" key="11">
    <source>
        <dbReference type="RuleBase" id="RU368008"/>
    </source>
</evidence>
<dbReference type="GO" id="GO:0005471">
    <property type="term" value="F:ATP:ADP antiporter activity"/>
    <property type="evidence" value="ECO:0007669"/>
    <property type="project" value="UniProtKB-UniRule"/>
</dbReference>
<accession>A0A2P5DNI7</accession>
<comment type="function">
    <text evidence="11">Catalyzes the exchange of ADP and ATP across the membrane.</text>
</comment>
<dbReference type="PANTHER" id="PTHR45635:SF23">
    <property type="entry name" value="ADP_ATP TRANSLOCASE"/>
    <property type="match status" value="1"/>
</dbReference>
<dbReference type="InterPro" id="IPR023395">
    <property type="entry name" value="MCP_dom_sf"/>
</dbReference>
<sequence>MTKNTAKGLQHPSVYDKIHKQSYHIFRLSYDMLQNRKYGLAGGYVINNSGVQHPDLHLNWKSKVQPRVEGPSKKGAANRGPVRPLRSYVGYVLSETVAAPFNRVKLLIQNQNEMLKQGRLIEPYRGSDQCLARTIRVEGSRSLWRGNTANIIGCVTTKALEATLNDYLERNFSKLKKDNVKNLESFFRWVGWNAVADSVVGVSPLLFVYPLDYAHTRLANDIKASPHFGCSLDTANKNGGNIGHKYQRQFNGLIDVYKKTLSSDGIAGLYRGFRVSCLGTIVHAGVFSVTYASLVPLIFGFKLLQENSYNRLMVRYGVIAAAGLAFHPFDTVRRRMMMTSGEAFKYKNSWDAFIQIVENEGAKSLFKGVGATFLHSIVRSVVLFGYLSLTHRKERRS</sequence>
<dbReference type="PROSITE" id="PS50920">
    <property type="entry name" value="SOLCAR"/>
    <property type="match status" value="3"/>
</dbReference>
<name>A0A2P5DNI7_TREOI</name>
<evidence type="ECO:0000313" key="12">
    <source>
        <dbReference type="EMBL" id="PON74855.1"/>
    </source>
</evidence>
<evidence type="ECO:0000256" key="7">
    <source>
        <dbReference type="ARBA" id="ARBA00023136"/>
    </source>
</evidence>
<dbReference type="STRING" id="63057.A0A2P5DNI7"/>
<organism evidence="12 13">
    <name type="scientific">Trema orientale</name>
    <name type="common">Charcoal tree</name>
    <name type="synonym">Celtis orientalis</name>
    <dbReference type="NCBI Taxonomy" id="63057"/>
    <lineage>
        <taxon>Eukaryota</taxon>
        <taxon>Viridiplantae</taxon>
        <taxon>Streptophyta</taxon>
        <taxon>Embryophyta</taxon>
        <taxon>Tracheophyta</taxon>
        <taxon>Spermatophyta</taxon>
        <taxon>Magnoliopsida</taxon>
        <taxon>eudicotyledons</taxon>
        <taxon>Gunneridae</taxon>
        <taxon>Pentapetalae</taxon>
        <taxon>rosids</taxon>
        <taxon>fabids</taxon>
        <taxon>Rosales</taxon>
        <taxon>Cannabaceae</taxon>
        <taxon>Trema</taxon>
    </lineage>
</organism>
<dbReference type="InterPro" id="IPR002067">
    <property type="entry name" value="MCP"/>
</dbReference>
<evidence type="ECO:0000256" key="3">
    <source>
        <dbReference type="ARBA" id="ARBA00022448"/>
    </source>
</evidence>
<comment type="caution">
    <text evidence="11">Lacks conserved residue(s) required for the propagation of feature annotation.</text>
</comment>
<dbReference type="InterPro" id="IPR018108">
    <property type="entry name" value="MCP_transmembrane"/>
</dbReference>